<evidence type="ECO:0000259" key="1">
    <source>
        <dbReference type="Pfam" id="PF00535"/>
    </source>
</evidence>
<gene>
    <name evidence="2" type="ordered locus">Metbo_0914</name>
</gene>
<sequence length="727" mass="83823">MAIFKRTSKMLNNLRSKVSEETGSTQELSNNEDMNYLYEVSVVTPSYKGEKHIVRFLDSMKNQSLAQHLFEVIIIINGEQDSTQDLVEKFKLKNPDMNIKIPYSKLANASNARNIGVKTAEGKYITFIDDDDYVSPNFLEELYKHAAPERIVMAPMMDVDENNNINPNSNKDIVEGIINDPYTNIGRYFSFTACKLIPSSNLKRIAFDVDLTSGEDIVFFANLMTSNNFEVYMVKKESKAIYYRVLRSDSVSRKPMSFKFNVEDRLAVIKKLNDYLSKTDNADGISGLKIRINAQTTFINKYLKAHPNEYNRVLEAIHSADLEYFNMNELNRNLAQKLYISFSFLPYNDISSYFMGKRISKTGNIVDVISNNMDPMRKRDETSMKITEDYLGRNVIINSVPTLGNWKHMKNFCEKGITAIDQLVKQNNGYEEIYSYSMYPASNLLAFNYKLKHPEVKWIVEFSDQSIYENIGDIINATIDEPDVLSKLNKTLVENGFPEDSSGKIFFLNEYLAYAFADELIFQSENQKQYMLDKFPYPELMEVINKKIEVIAPPVLDCKFYSLIHQNYQLNSDIVNFAYFDSAHEKIHLEQVYSAIKTLKDNFKDKFMIHVFTNDPEGFKHSIKGLVDEGCLNINPQVNFLEFLNLTTKFDCLIVTDQKTKQTKPSNPFLPSKFYDYVGSGTDIWGISEEGSALSLQNMKYKSDMYDSQSIHDSLVHIIENHLRIKF</sequence>
<dbReference type="OrthoDB" id="46222at2157"/>
<dbReference type="HOGENOM" id="CLU_363163_0_0_2"/>
<protein>
    <submittedName>
        <fullName evidence="2">Glycosyl transferase family 2</fullName>
    </submittedName>
</protein>
<keyword evidence="2" id="KW-0808">Transferase</keyword>
<accession>F0TC12</accession>
<keyword evidence="3" id="KW-1185">Reference proteome</keyword>
<dbReference type="GO" id="GO:0016740">
    <property type="term" value="F:transferase activity"/>
    <property type="evidence" value="ECO:0007669"/>
    <property type="project" value="UniProtKB-KW"/>
</dbReference>
<dbReference type="Pfam" id="PF00535">
    <property type="entry name" value="Glycos_transf_2"/>
    <property type="match status" value="1"/>
</dbReference>
<reference evidence="3" key="1">
    <citation type="submission" date="2011-02" db="EMBL/GenBank/DDBJ databases">
        <title>Complete sequence of Methanobacterium sp. AL-21.</title>
        <authorList>
            <consortium name="US DOE Joint Genome Institute"/>
            <person name="Lucas S."/>
            <person name="Copeland A."/>
            <person name="Lapidus A."/>
            <person name="Cheng J.-F."/>
            <person name="Goodwin L."/>
            <person name="Pitluck S."/>
            <person name="Chertkov O."/>
            <person name="Detter J.C."/>
            <person name="Han C."/>
            <person name="Tapia R."/>
            <person name="Land M."/>
            <person name="Hauser L."/>
            <person name="Kyrpides N."/>
            <person name="Ivanova N."/>
            <person name="Mikhailova N."/>
            <person name="Pagani I."/>
            <person name="Cadillo-Quiroz H."/>
            <person name="Imachi H."/>
            <person name="Zinder S."/>
            <person name="Liu W."/>
            <person name="Woyke T."/>
        </authorList>
    </citation>
    <scope>NUCLEOTIDE SEQUENCE [LARGE SCALE GENOMIC DNA]</scope>
    <source>
        <strain evidence="3">AL-21</strain>
    </source>
</reference>
<dbReference type="EMBL" id="CP002551">
    <property type="protein sequence ID" value="ADZ09163.1"/>
    <property type="molecule type" value="Genomic_DNA"/>
</dbReference>
<dbReference type="SUPFAM" id="SSF53448">
    <property type="entry name" value="Nucleotide-diphospho-sugar transferases"/>
    <property type="match status" value="1"/>
</dbReference>
<evidence type="ECO:0000313" key="3">
    <source>
        <dbReference type="Proteomes" id="UP000007490"/>
    </source>
</evidence>
<dbReference type="AlphaFoldDB" id="F0TC12"/>
<organism evidence="2 3">
    <name type="scientific">Methanobacterium lacus (strain AL-21)</name>
    <dbReference type="NCBI Taxonomy" id="877455"/>
    <lineage>
        <taxon>Archaea</taxon>
        <taxon>Methanobacteriati</taxon>
        <taxon>Methanobacteriota</taxon>
        <taxon>Methanomada group</taxon>
        <taxon>Methanobacteria</taxon>
        <taxon>Methanobacteriales</taxon>
        <taxon>Methanobacteriaceae</taxon>
        <taxon>Methanobacterium</taxon>
    </lineage>
</organism>
<dbReference type="eggNOG" id="arCOG01385">
    <property type="taxonomic scope" value="Archaea"/>
</dbReference>
<feature type="domain" description="Glycosyltransferase 2-like" evidence="1">
    <location>
        <begin position="41"/>
        <end position="195"/>
    </location>
</feature>
<dbReference type="InterPro" id="IPR001173">
    <property type="entry name" value="Glyco_trans_2-like"/>
</dbReference>
<dbReference type="Proteomes" id="UP000007490">
    <property type="component" value="Chromosome"/>
</dbReference>
<evidence type="ECO:0000313" key="2">
    <source>
        <dbReference type="EMBL" id="ADZ09163.1"/>
    </source>
</evidence>
<name>F0TC12_METLA</name>
<dbReference type="Gene3D" id="3.90.550.10">
    <property type="entry name" value="Spore Coat Polysaccharide Biosynthesis Protein SpsA, Chain A"/>
    <property type="match status" value="1"/>
</dbReference>
<dbReference type="InterPro" id="IPR029044">
    <property type="entry name" value="Nucleotide-diphossugar_trans"/>
</dbReference>
<proteinExistence type="predicted"/>
<dbReference type="RefSeq" id="WP_013644514.1">
    <property type="nucleotide sequence ID" value="NC_015216.1"/>
</dbReference>
<dbReference type="GeneID" id="10277363"/>
<dbReference type="KEGG" id="mel:Metbo_0914"/>
<dbReference type="PANTHER" id="PTHR22916">
    <property type="entry name" value="GLYCOSYLTRANSFERASE"/>
    <property type="match status" value="1"/>
</dbReference>
<dbReference type="STRING" id="877455.Metbo_0914"/>
<reference evidence="2 3" key="2">
    <citation type="journal article" date="2014" name="Int. J. Syst. Evol. Microbiol.">
        <title>Methanobacterium paludis sp. nov. and a novel strain of Methanobacterium lacus isolated from northern peatlands.</title>
        <authorList>
            <person name="Cadillo-Quiroz H."/>
            <person name="Brauer S.L."/>
            <person name="Goodson N."/>
            <person name="Yavitt J.B."/>
            <person name="Zinder S.H."/>
        </authorList>
    </citation>
    <scope>NUCLEOTIDE SEQUENCE [LARGE SCALE GENOMIC DNA]</scope>
    <source>
        <strain evidence="2 3">AL-21</strain>
    </source>
</reference>